<protein>
    <submittedName>
        <fullName evidence="2">Uncharacterized protein</fullName>
    </submittedName>
</protein>
<name>A0ABQ9IE33_9NEOP</name>
<evidence type="ECO:0000313" key="2">
    <source>
        <dbReference type="EMBL" id="KAJ8894914.1"/>
    </source>
</evidence>
<evidence type="ECO:0000256" key="1">
    <source>
        <dbReference type="SAM" id="MobiDB-lite"/>
    </source>
</evidence>
<dbReference type="EMBL" id="JARBHB010000001">
    <property type="protein sequence ID" value="KAJ8894914.1"/>
    <property type="molecule type" value="Genomic_DNA"/>
</dbReference>
<feature type="region of interest" description="Disordered" evidence="1">
    <location>
        <begin position="1211"/>
        <end position="1230"/>
    </location>
</feature>
<dbReference type="Proteomes" id="UP001159363">
    <property type="component" value="Chromosome 1"/>
</dbReference>
<proteinExistence type="predicted"/>
<comment type="caution">
    <text evidence="2">The sequence shown here is derived from an EMBL/GenBank/DDBJ whole genome shotgun (WGS) entry which is preliminary data.</text>
</comment>
<organism evidence="2 3">
    <name type="scientific">Dryococelus australis</name>
    <dbReference type="NCBI Taxonomy" id="614101"/>
    <lineage>
        <taxon>Eukaryota</taxon>
        <taxon>Metazoa</taxon>
        <taxon>Ecdysozoa</taxon>
        <taxon>Arthropoda</taxon>
        <taxon>Hexapoda</taxon>
        <taxon>Insecta</taxon>
        <taxon>Pterygota</taxon>
        <taxon>Neoptera</taxon>
        <taxon>Polyneoptera</taxon>
        <taxon>Phasmatodea</taxon>
        <taxon>Verophasmatodea</taxon>
        <taxon>Anareolatae</taxon>
        <taxon>Phasmatidae</taxon>
        <taxon>Eurycanthinae</taxon>
        <taxon>Dryococelus</taxon>
    </lineage>
</organism>
<accession>A0ABQ9IE33</accession>
<reference evidence="2 3" key="1">
    <citation type="submission" date="2023-02" db="EMBL/GenBank/DDBJ databases">
        <title>LHISI_Scaffold_Assembly.</title>
        <authorList>
            <person name="Stuart O.P."/>
            <person name="Cleave R."/>
            <person name="Magrath M.J.L."/>
            <person name="Mikheyev A.S."/>
        </authorList>
    </citation>
    <scope>NUCLEOTIDE SEQUENCE [LARGE SCALE GENOMIC DNA]</scope>
    <source>
        <strain evidence="2">Daus_M_001</strain>
        <tissue evidence="2">Leg muscle</tissue>
    </source>
</reference>
<feature type="compositionally biased region" description="Basic and acidic residues" evidence="1">
    <location>
        <begin position="1211"/>
        <end position="1225"/>
    </location>
</feature>
<sequence length="1393" mass="156106">MPRFKRSVGQTPLYFIVQTFDTLTVGPVCRVFYIRSGGGVLGVCFVTVERQFGGEKVEDGVLSDVTHYSTTSLAYLSSRSQAITSAVVYNNCIPTTAASAWTRQDTTVAVAKRLDRSPLTEANQVLSPAGSLPDFREWGSCRTMLLVGGFCRGSPDSPCPFIPALLHTHLTSPSSALKTSMISQCTKIRTAVESVLQIDVYIRGMKANQVGRCRGRGSTCAAFSSSCSFIIGSQSSEACQINCGAVAEETQTFAFTRLRNYPPFFFFQNKSDHRAGHTTCTLRRELALLHSKLETGTKNSQSIRNNKLQDRRILCTSFPEHHVSLAISHNSAIITPNQTLCTQLCTQQEGYIRPVIEHHEAECSQLIRKPRTGFDSRRGRLWESYRTMPPVGGFSRRSPVPPNPWIQALLHTHIISSSSALKASMLRVVQDYQQKSGIMRTRMRKTWYLVLRLCPNSPEVHTCACLSTEVLSELQVKYATGTNTRIVVRLATLGRCASGAGSQRRPRKQIPGPAAAKQRVNNATTMALRSANNLLLRGPTAIKHRTLNAAHSPPNYAARRTQYCDRFSRQPLDFSPRSSPAERWFPPPPPATHCPCIPAPIRTHLASPSSTLSRTTSKDPTSIFWIRFWCLPSNQVPGKVKNKRKEQRLCRELRVFLGTMREHARKVFFLATAGGKLELCEVWGVCRVRGFASPSLSATKCRHGLTRRLRRLGRETRRARLTLHLSVCVCARACVSEGLKMASDAPPTTIILPQPLLLSRRGTAQLRNFEFIERRMPGGLLHARRKNYFVLRKLRGLLYPCYVAEIKSGVSYFFIFTGFLAVGDAARHRITASAPSAGDCRLSLRERGADRLLIARETPAPSSLTTVTPTVFRSKYLLFRRLTTTPPPPPPPAAVGKQTDVVATRIPLSRGDVKHHRWQWQIRPTRVIEVSVERRRIERTGETEDPEETRRPTASSGTIPTCENPLRGLEFKNVRSHIPSVIGPQLFYIPSQSYDYRASKQYVGKRISHKRPHSEKRVYTWVRQKYLKPLRATPTDVCKAVSPLRARRSTDVQSFRDKLGEATCKPGRSAVGWLPGPADTTMRVCGNLSRAGRPALCVCGQWPAIRREWQIASLPIQPYPSASRPTGEQPTLARHMVRRLLTSYLGEPGSTLGGVAPGFSRVLRFRWSPGFLGDLSFDPLPPSSPIHSGATPYSPLKTAIAPRVALRDEVASPEHSSDIGRKQYDDSQQDVPLQRLSFPSAMTLIRPNRTLCHSKHFLGVLRHCHYYSLCLSLSLSLSLRSPARDGANQQHITLLNTFLLFRYDDTSAVRTYIHFIYCDFSVLPLQHSQALWTEGIPPKQLSGQCKTIYVREEKFMVDEERYFRIENILLREHNSVIRTNNMAKVKSLTRRQS</sequence>
<feature type="region of interest" description="Disordered" evidence="1">
    <location>
        <begin position="498"/>
        <end position="519"/>
    </location>
</feature>
<feature type="region of interest" description="Disordered" evidence="1">
    <location>
        <begin position="938"/>
        <end position="963"/>
    </location>
</feature>
<gene>
    <name evidence="2" type="ORF">PR048_000221</name>
</gene>
<evidence type="ECO:0000313" key="3">
    <source>
        <dbReference type="Proteomes" id="UP001159363"/>
    </source>
</evidence>
<keyword evidence="3" id="KW-1185">Reference proteome</keyword>